<feature type="non-terminal residue" evidence="2">
    <location>
        <position position="301"/>
    </location>
</feature>
<dbReference type="EMBL" id="JACVVK020000288">
    <property type="protein sequence ID" value="KAK7480114.1"/>
    <property type="molecule type" value="Genomic_DNA"/>
</dbReference>
<proteinExistence type="predicted"/>
<name>A0ABD0JZB4_9CAEN</name>
<dbReference type="InterPro" id="IPR057106">
    <property type="entry name" value="NXPE4_C"/>
</dbReference>
<dbReference type="InterPro" id="IPR014756">
    <property type="entry name" value="Ig_E-set"/>
</dbReference>
<evidence type="ECO:0000313" key="2">
    <source>
        <dbReference type="EMBL" id="KAK7480114.1"/>
    </source>
</evidence>
<reference evidence="2 3" key="1">
    <citation type="journal article" date="2023" name="Sci. Data">
        <title>Genome assembly of the Korean intertidal mud-creeper Batillaria attramentaria.</title>
        <authorList>
            <person name="Patra A.K."/>
            <person name="Ho P.T."/>
            <person name="Jun S."/>
            <person name="Lee S.J."/>
            <person name="Kim Y."/>
            <person name="Won Y.J."/>
        </authorList>
    </citation>
    <scope>NUCLEOTIDE SEQUENCE [LARGE SCALE GENOMIC DNA]</scope>
    <source>
        <strain evidence="2">Wonlab-2016</strain>
    </source>
</reference>
<dbReference type="Pfam" id="PF24536">
    <property type="entry name" value="NXPE4_C"/>
    <property type="match status" value="1"/>
</dbReference>
<protein>
    <recommendedName>
        <fullName evidence="1">NXPE C-terminal domain-containing protein</fullName>
    </recommendedName>
</protein>
<sequence>MKVVVERTRHFRVGDRIQIRVDLYDSAGRRRTAGGDEVRIWLTSPVSVEMTSVAAKVTDMRNGSYLGETTLKWQGLTLVRVSLTYAREFLRILVELRHTVHSMRWITGIFQNGRGATETTVCLPSFPVPGFSSTCNLTSRNADIPWYCGRPTDTRLSCKDWTETGNFDYTPINMLPYPAFQLVAKVDSPPYLKEIPHKETIQTYRALTRQLPDALPACWSRPPRETWESPTPLGWFHEGSWRPNTCSLPELTRKRARTCMRNTTLLLLGDCNMRQWWKKVRAFLNCSMVKEGKWHAPMICE</sequence>
<organism evidence="2 3">
    <name type="scientific">Batillaria attramentaria</name>
    <dbReference type="NCBI Taxonomy" id="370345"/>
    <lineage>
        <taxon>Eukaryota</taxon>
        <taxon>Metazoa</taxon>
        <taxon>Spiralia</taxon>
        <taxon>Lophotrochozoa</taxon>
        <taxon>Mollusca</taxon>
        <taxon>Gastropoda</taxon>
        <taxon>Caenogastropoda</taxon>
        <taxon>Sorbeoconcha</taxon>
        <taxon>Cerithioidea</taxon>
        <taxon>Batillariidae</taxon>
        <taxon>Batillaria</taxon>
    </lineage>
</organism>
<dbReference type="PANTHER" id="PTHR16165:SF5">
    <property type="entry name" value="NXPE FAMILY MEMBER 3"/>
    <property type="match status" value="1"/>
</dbReference>
<evidence type="ECO:0000313" key="3">
    <source>
        <dbReference type="Proteomes" id="UP001519460"/>
    </source>
</evidence>
<evidence type="ECO:0000259" key="1">
    <source>
        <dbReference type="Pfam" id="PF24536"/>
    </source>
</evidence>
<feature type="domain" description="NXPE C-terminal" evidence="1">
    <location>
        <begin position="241"/>
        <end position="287"/>
    </location>
</feature>
<dbReference type="SUPFAM" id="SSF81296">
    <property type="entry name" value="E set domains"/>
    <property type="match status" value="1"/>
</dbReference>
<dbReference type="Proteomes" id="UP001519460">
    <property type="component" value="Unassembled WGS sequence"/>
</dbReference>
<keyword evidence="3" id="KW-1185">Reference proteome</keyword>
<dbReference type="PANTHER" id="PTHR16165">
    <property type="entry name" value="NXPE FAMILY MEMBER"/>
    <property type="match status" value="1"/>
</dbReference>
<dbReference type="AlphaFoldDB" id="A0ABD0JZB4"/>
<accession>A0ABD0JZB4</accession>
<comment type="caution">
    <text evidence="2">The sequence shown here is derived from an EMBL/GenBank/DDBJ whole genome shotgun (WGS) entry which is preliminary data.</text>
</comment>
<dbReference type="Gene3D" id="2.60.40.10">
    <property type="entry name" value="Immunoglobulins"/>
    <property type="match status" value="1"/>
</dbReference>
<dbReference type="InterPro" id="IPR013783">
    <property type="entry name" value="Ig-like_fold"/>
</dbReference>
<gene>
    <name evidence="2" type="ORF">BaRGS_00028674</name>
</gene>